<dbReference type="CDD" id="cd03392">
    <property type="entry name" value="PAP2_like_2"/>
    <property type="match status" value="1"/>
</dbReference>
<evidence type="ECO:0000256" key="1">
    <source>
        <dbReference type="SAM" id="Phobius"/>
    </source>
</evidence>
<accession>A0A3B0RGV4</accession>
<dbReference type="PANTHER" id="PTHR14969">
    <property type="entry name" value="SPHINGOSINE-1-PHOSPHATE PHOSPHOHYDROLASE"/>
    <property type="match status" value="1"/>
</dbReference>
<dbReference type="Pfam" id="PF01569">
    <property type="entry name" value="PAP2"/>
    <property type="match status" value="1"/>
</dbReference>
<feature type="transmembrane region" description="Helical" evidence="1">
    <location>
        <begin position="196"/>
        <end position="215"/>
    </location>
</feature>
<dbReference type="InterPro" id="IPR036938">
    <property type="entry name" value="PAP2/HPO_sf"/>
</dbReference>
<dbReference type="SUPFAM" id="SSF48317">
    <property type="entry name" value="Acid phosphatase/Vanadium-dependent haloperoxidase"/>
    <property type="match status" value="1"/>
</dbReference>
<dbReference type="InterPro" id="IPR000326">
    <property type="entry name" value="PAP2/HPO"/>
</dbReference>
<keyword evidence="1" id="KW-0812">Transmembrane</keyword>
<dbReference type="SMART" id="SM00014">
    <property type="entry name" value="acidPPc"/>
    <property type="match status" value="1"/>
</dbReference>
<reference evidence="3" key="1">
    <citation type="submission" date="2018-06" db="EMBL/GenBank/DDBJ databases">
        <authorList>
            <person name="Zhirakovskaya E."/>
        </authorList>
    </citation>
    <scope>NUCLEOTIDE SEQUENCE</scope>
</reference>
<feature type="transmembrane region" description="Helical" evidence="1">
    <location>
        <begin position="12"/>
        <end position="31"/>
    </location>
</feature>
<keyword evidence="1" id="KW-1133">Transmembrane helix</keyword>
<name>A0A3B0RGV4_9ZZZZ</name>
<feature type="transmembrane region" description="Helical" evidence="1">
    <location>
        <begin position="139"/>
        <end position="157"/>
    </location>
</feature>
<feature type="transmembrane region" description="Helical" evidence="1">
    <location>
        <begin position="61"/>
        <end position="85"/>
    </location>
</feature>
<keyword evidence="1" id="KW-0472">Membrane</keyword>
<feature type="transmembrane region" description="Helical" evidence="1">
    <location>
        <begin position="97"/>
        <end position="119"/>
    </location>
</feature>
<protein>
    <recommendedName>
        <fullName evidence="2">Phosphatidic acid phosphatase type 2/haloperoxidase domain-containing protein</fullName>
    </recommendedName>
</protein>
<feature type="transmembrane region" description="Helical" evidence="1">
    <location>
        <begin position="169"/>
        <end position="190"/>
    </location>
</feature>
<dbReference type="PANTHER" id="PTHR14969:SF13">
    <property type="entry name" value="AT30094P"/>
    <property type="match status" value="1"/>
</dbReference>
<proteinExistence type="predicted"/>
<feature type="domain" description="Phosphatidic acid phosphatase type 2/haloperoxidase" evidence="2">
    <location>
        <begin position="97"/>
        <end position="211"/>
    </location>
</feature>
<evidence type="ECO:0000259" key="2">
    <source>
        <dbReference type="SMART" id="SM00014"/>
    </source>
</evidence>
<organism evidence="3">
    <name type="scientific">hydrothermal vent metagenome</name>
    <dbReference type="NCBI Taxonomy" id="652676"/>
    <lineage>
        <taxon>unclassified sequences</taxon>
        <taxon>metagenomes</taxon>
        <taxon>ecological metagenomes</taxon>
    </lineage>
</organism>
<dbReference type="EMBL" id="UOEH01000054">
    <property type="protein sequence ID" value="VAV91102.1"/>
    <property type="molecule type" value="Genomic_DNA"/>
</dbReference>
<evidence type="ECO:0000313" key="3">
    <source>
        <dbReference type="EMBL" id="VAV91102.1"/>
    </source>
</evidence>
<dbReference type="AlphaFoldDB" id="A0A3B0RGV4"/>
<dbReference type="Gene3D" id="1.20.144.10">
    <property type="entry name" value="Phosphatidic acid phosphatase type 2/haloperoxidase"/>
    <property type="match status" value="2"/>
</dbReference>
<sequence length="221" mass="23924">MLHPEAALSPRFAWFMLAVSLTIFLILSVTAPSGAFEAAERDFLLSLRNGDDPALLNGPGWLLYFVQNITALGGWPVLTVFSLLLSGALIVHKQWSFLFVLLAVVIGETVITGLLKDFFGRVRPDFLPHLTPASSESFPSGHSASAAAIYLTFGLAIANELKQRAARRYTLGASLVLVFLIGASRVFLGVHYPTDVIAGWCIGAAWASAVWLAAWRLNTHS</sequence>
<gene>
    <name evidence="3" type="ORF">MNBD_ALPHA05-19</name>
</gene>